<name>A0A1R3KGU4_9ROSI</name>
<evidence type="ECO:0000313" key="2">
    <source>
        <dbReference type="Proteomes" id="UP000187203"/>
    </source>
</evidence>
<evidence type="ECO:0008006" key="3">
    <source>
        <dbReference type="Google" id="ProtNLM"/>
    </source>
</evidence>
<comment type="caution">
    <text evidence="1">The sequence shown here is derived from an EMBL/GenBank/DDBJ whole genome shotgun (WGS) entry which is preliminary data.</text>
</comment>
<keyword evidence="2" id="KW-1185">Reference proteome</keyword>
<proteinExistence type="predicted"/>
<protein>
    <recommendedName>
        <fullName evidence="3">Endonuclease/exonuclease/phosphatase</fullName>
    </recommendedName>
</protein>
<organism evidence="1 2">
    <name type="scientific">Corchorus olitorius</name>
    <dbReference type="NCBI Taxonomy" id="93759"/>
    <lineage>
        <taxon>Eukaryota</taxon>
        <taxon>Viridiplantae</taxon>
        <taxon>Streptophyta</taxon>
        <taxon>Embryophyta</taxon>
        <taxon>Tracheophyta</taxon>
        <taxon>Spermatophyta</taxon>
        <taxon>Magnoliopsida</taxon>
        <taxon>eudicotyledons</taxon>
        <taxon>Gunneridae</taxon>
        <taxon>Pentapetalae</taxon>
        <taxon>rosids</taxon>
        <taxon>malvids</taxon>
        <taxon>Malvales</taxon>
        <taxon>Malvaceae</taxon>
        <taxon>Grewioideae</taxon>
        <taxon>Apeibeae</taxon>
        <taxon>Corchorus</taxon>
    </lineage>
</organism>
<evidence type="ECO:0000313" key="1">
    <source>
        <dbReference type="EMBL" id="OMP06327.1"/>
    </source>
</evidence>
<accession>A0A1R3KGU4</accession>
<reference evidence="2" key="1">
    <citation type="submission" date="2013-09" db="EMBL/GenBank/DDBJ databases">
        <title>Corchorus olitorius genome sequencing.</title>
        <authorList>
            <person name="Alam M."/>
            <person name="Haque M.S."/>
            <person name="Islam M.S."/>
            <person name="Emdad E.M."/>
            <person name="Islam M.M."/>
            <person name="Ahmed B."/>
            <person name="Halim A."/>
            <person name="Hossen Q.M.M."/>
            <person name="Hossain M.Z."/>
            <person name="Ahmed R."/>
            <person name="Khan M.M."/>
            <person name="Islam R."/>
            <person name="Rashid M.M."/>
            <person name="Khan S.A."/>
            <person name="Rahman M.S."/>
            <person name="Alam M."/>
            <person name="Yahiya A.S."/>
            <person name="Khan M.S."/>
            <person name="Azam M.S."/>
            <person name="Haque T."/>
            <person name="Lashkar M.Z.H."/>
            <person name="Akhand A.I."/>
            <person name="Morshed G."/>
            <person name="Roy S."/>
            <person name="Uddin K.S."/>
            <person name="Rabeya T."/>
            <person name="Hossain A.S."/>
            <person name="Chowdhury A."/>
            <person name="Snigdha A.R."/>
            <person name="Mortoza M.S."/>
            <person name="Matin S.A."/>
            <person name="Hoque S.M.E."/>
            <person name="Islam M.K."/>
            <person name="Roy D.K."/>
            <person name="Haider R."/>
            <person name="Moosa M.M."/>
            <person name="Elias S.M."/>
            <person name="Hasan A.M."/>
            <person name="Jahan S."/>
            <person name="Shafiuddin M."/>
            <person name="Mahmood N."/>
            <person name="Shommy N.S."/>
        </authorList>
    </citation>
    <scope>NUCLEOTIDE SEQUENCE [LARGE SCALE GENOMIC DNA]</scope>
    <source>
        <strain evidence="2">cv. O-4</strain>
    </source>
</reference>
<dbReference type="OrthoDB" id="1113909at2759"/>
<dbReference type="AlphaFoldDB" id="A0A1R3KGU4"/>
<dbReference type="EMBL" id="AWUE01013639">
    <property type="protein sequence ID" value="OMP06327.1"/>
    <property type="molecule type" value="Genomic_DNA"/>
</dbReference>
<dbReference type="Proteomes" id="UP000187203">
    <property type="component" value="Unassembled WGS sequence"/>
</dbReference>
<gene>
    <name evidence="1" type="ORF">COLO4_08190</name>
</gene>
<sequence>MTPSLGQKISLLPSTKLFFELLETQLGITYPTMNMENSPELRRDPTLKLVVGLIIVLSEGYDSNGRSRSELLDRWLHFGQEELPSVPYCKEMVRDRLFLKRLYERGIANKFPPVLALQITEPNSQTIDVVLGATNITIQGANDELVFVRTPPILLGSISAKFHVNRDDNFSTRHNIQLLLPDITHLSLDNFEEIDCQGPCILNPRTRPLPIGILILNARGALNPNFIRRFEESTFQFSPDIVIITETRLSVVDNIPRRGPMIYDSSLMVEPALFFGGVWLLWNSSQFNFQNTRKTKLSFFTEFALLNSQD</sequence>